<dbReference type="PANTHER" id="PTHR43129">
    <property type="entry name" value="FOSMIDOMYCIN RESISTANCE PROTEIN"/>
    <property type="match status" value="1"/>
</dbReference>
<feature type="transmembrane region" description="Helical" evidence="6">
    <location>
        <begin position="152"/>
        <end position="174"/>
    </location>
</feature>
<dbReference type="PROSITE" id="PS50850">
    <property type="entry name" value="MFS"/>
    <property type="match status" value="1"/>
</dbReference>
<evidence type="ECO:0000256" key="1">
    <source>
        <dbReference type="ARBA" id="ARBA00022475"/>
    </source>
</evidence>
<name>A0AAX2EQG0_9ENTR</name>
<dbReference type="GO" id="GO:0005886">
    <property type="term" value="C:plasma membrane"/>
    <property type="evidence" value="ECO:0007669"/>
    <property type="project" value="TreeGrafter"/>
</dbReference>
<evidence type="ECO:0000313" key="11">
    <source>
        <dbReference type="Proteomes" id="UP000199173"/>
    </source>
</evidence>
<sequence>MSVDSGSIEKENSPTVEKPQSRKVLGATGLAHLFHDGATDMHYVLFALWQQQFGLSMAQIGLLKMLFSGAMSAFQIPSGELGRKYGERKVLIGGTLLLTVALLLYGTSETLIQLMILIVIGGLGASVQHPLSSSFITRFYPPQRARIALSTYNFFGDVGKGIIPSALSACLLVITWGTALQLIALLGFLVTLGLYVLLPADGKKTPQVATLAGKEATQQKQQASSCVKLPEPLRKRAFTALCVIGSIDNATRTGTLTFLPFLMAARGASATQIGFALTLIFIGGAFGKLVCGVLATKLGVIKTVAASEIITSAIVLGMTVAPLQVSWLLLVPLGIALNGTSSILYGSVAELARPHQQTRAFAIFYTASLGCGALMPLIYGLAGDAIGVKQTLIVVALLVLCILPLLIPVRSATKMTGHPPR</sequence>
<feature type="domain" description="Major facilitator superfamily (MFS) profile" evidence="7">
    <location>
        <begin position="1"/>
        <end position="414"/>
    </location>
</feature>
<keyword evidence="4 6" id="KW-0472">Membrane</keyword>
<evidence type="ECO:0000313" key="8">
    <source>
        <dbReference type="EMBL" id="SFR07376.1"/>
    </source>
</evidence>
<dbReference type="InterPro" id="IPR020846">
    <property type="entry name" value="MFS_dom"/>
</dbReference>
<evidence type="ECO:0000313" key="9">
    <source>
        <dbReference type="EMBL" id="SFT68031.1"/>
    </source>
</evidence>
<proteinExistence type="predicted"/>
<evidence type="ECO:0000259" key="7">
    <source>
        <dbReference type="PROSITE" id="PS50850"/>
    </source>
</evidence>
<dbReference type="KEGG" id="krd:A3780_18940"/>
<dbReference type="EMBL" id="FPAV01000003">
    <property type="protein sequence ID" value="SFT68031.1"/>
    <property type="molecule type" value="Genomic_DNA"/>
</dbReference>
<dbReference type="PANTHER" id="PTHR43129:SF1">
    <property type="entry name" value="FOSMIDOMYCIN RESISTANCE PROTEIN"/>
    <property type="match status" value="1"/>
</dbReference>
<evidence type="ECO:0000313" key="10">
    <source>
        <dbReference type="Proteomes" id="UP000198760"/>
    </source>
</evidence>
<feature type="transmembrane region" description="Helical" evidence="6">
    <location>
        <begin position="273"/>
        <end position="296"/>
    </location>
</feature>
<keyword evidence="2 6" id="KW-0812">Transmembrane</keyword>
<comment type="caution">
    <text evidence="8">The sequence shown here is derived from an EMBL/GenBank/DDBJ whole genome shotgun (WGS) entry which is preliminary data.</text>
</comment>
<feature type="transmembrane region" description="Helical" evidence="6">
    <location>
        <begin position="111"/>
        <end position="131"/>
    </location>
</feature>
<feature type="region of interest" description="Disordered" evidence="5">
    <location>
        <begin position="1"/>
        <end position="20"/>
    </location>
</feature>
<accession>A0AAX2EQG0</accession>
<evidence type="ECO:0000256" key="6">
    <source>
        <dbReference type="SAM" id="Phobius"/>
    </source>
</evidence>
<feature type="transmembrane region" description="Helical" evidence="6">
    <location>
        <begin position="88"/>
        <end position="105"/>
    </location>
</feature>
<protein>
    <submittedName>
        <fullName evidence="8">Sugar phosphate permease</fullName>
    </submittedName>
</protein>
<keyword evidence="3 6" id="KW-1133">Transmembrane helix</keyword>
<feature type="transmembrane region" description="Helical" evidence="6">
    <location>
        <begin position="180"/>
        <end position="198"/>
    </location>
</feature>
<keyword evidence="10" id="KW-1185">Reference proteome</keyword>
<reference evidence="10 11" key="1">
    <citation type="submission" date="2016-10" db="EMBL/GenBank/DDBJ databases">
        <authorList>
            <person name="Varghese N."/>
            <person name="Submissions S."/>
        </authorList>
    </citation>
    <scope>NUCLEOTIDE SEQUENCE [LARGE SCALE GENOMIC DNA]</scope>
    <source>
        <strain evidence="9 10">NFIX06</strain>
        <strain evidence="8 11">NFIX08</strain>
    </source>
</reference>
<keyword evidence="1" id="KW-1003">Cell membrane</keyword>
<dbReference type="SUPFAM" id="SSF103473">
    <property type="entry name" value="MFS general substrate transporter"/>
    <property type="match status" value="1"/>
</dbReference>
<dbReference type="Pfam" id="PF07690">
    <property type="entry name" value="MFS_1"/>
    <property type="match status" value="1"/>
</dbReference>
<evidence type="ECO:0000256" key="4">
    <source>
        <dbReference type="ARBA" id="ARBA00023136"/>
    </source>
</evidence>
<evidence type="ECO:0000256" key="2">
    <source>
        <dbReference type="ARBA" id="ARBA00022692"/>
    </source>
</evidence>
<dbReference type="EMBL" id="FOYJ01000003">
    <property type="protein sequence ID" value="SFR07376.1"/>
    <property type="molecule type" value="Genomic_DNA"/>
</dbReference>
<dbReference type="Gene3D" id="1.20.1250.20">
    <property type="entry name" value="MFS general substrate transporter like domains"/>
    <property type="match status" value="1"/>
</dbReference>
<dbReference type="Proteomes" id="UP000198760">
    <property type="component" value="Unassembled WGS sequence"/>
</dbReference>
<feature type="transmembrane region" description="Helical" evidence="6">
    <location>
        <begin position="360"/>
        <end position="379"/>
    </location>
</feature>
<feature type="transmembrane region" description="Helical" evidence="6">
    <location>
        <begin position="391"/>
        <end position="409"/>
    </location>
</feature>
<dbReference type="RefSeq" id="WP_007370456.1">
    <property type="nucleotide sequence ID" value="NZ_CP015113.1"/>
</dbReference>
<gene>
    <name evidence="9" type="ORF">SAMN03159428_01607</name>
    <name evidence="8" type="ORF">SAMN03159514_01613</name>
</gene>
<dbReference type="GO" id="GO:0022857">
    <property type="term" value="F:transmembrane transporter activity"/>
    <property type="evidence" value="ECO:0007669"/>
    <property type="project" value="InterPro"/>
</dbReference>
<organism evidence="8 11">
    <name type="scientific">Kosakonia radicincitans</name>
    <dbReference type="NCBI Taxonomy" id="283686"/>
    <lineage>
        <taxon>Bacteria</taxon>
        <taxon>Pseudomonadati</taxon>
        <taxon>Pseudomonadota</taxon>
        <taxon>Gammaproteobacteria</taxon>
        <taxon>Enterobacterales</taxon>
        <taxon>Enterobacteriaceae</taxon>
        <taxon>Kosakonia</taxon>
    </lineage>
</organism>
<dbReference type="AlphaFoldDB" id="A0AAX2EQG0"/>
<dbReference type="Proteomes" id="UP000199173">
    <property type="component" value="Unassembled WGS sequence"/>
</dbReference>
<dbReference type="InterPro" id="IPR036259">
    <property type="entry name" value="MFS_trans_sf"/>
</dbReference>
<evidence type="ECO:0000256" key="5">
    <source>
        <dbReference type="SAM" id="MobiDB-lite"/>
    </source>
</evidence>
<evidence type="ECO:0000256" key="3">
    <source>
        <dbReference type="ARBA" id="ARBA00022989"/>
    </source>
</evidence>
<dbReference type="InterPro" id="IPR011701">
    <property type="entry name" value="MFS"/>
</dbReference>
<feature type="transmembrane region" description="Helical" evidence="6">
    <location>
        <begin position="327"/>
        <end position="348"/>
    </location>
</feature>